<evidence type="ECO:0000313" key="5">
    <source>
        <dbReference type="EMBL" id="KAJ2785556.1"/>
    </source>
</evidence>
<dbReference type="GO" id="GO:0005730">
    <property type="term" value="C:nucleolus"/>
    <property type="evidence" value="ECO:0007669"/>
    <property type="project" value="UniProtKB-SubCell"/>
</dbReference>
<dbReference type="EMBL" id="JANBUL010000010">
    <property type="protein sequence ID" value="KAJ2785556.1"/>
    <property type="molecule type" value="Genomic_DNA"/>
</dbReference>
<feature type="region of interest" description="Disordered" evidence="3">
    <location>
        <begin position="84"/>
        <end position="104"/>
    </location>
</feature>
<evidence type="ECO:0000256" key="1">
    <source>
        <dbReference type="ARBA" id="ARBA00004604"/>
    </source>
</evidence>
<sequence>MLGGTAAAAADDDELNRLLDEAKRDLARRAEGEQAVEHSKDLPVLAVPLRLDTSSGSGRHLLELDSETGMARLNASEVYAGGQTAASAEFSGTAERPDPTVRRMRPGELARAKEQTAGKRWFGMKAPTLTPELKNDLRVLQLRSVLDPKRFYKKTSTKKELPKYFETGTIVEGPTEFYSSRMTKKERRNNLVDELLADKQARSYFKRKVTEIHKQNVSGGKNWYRSKARGVAKKPGAKSKPRK</sequence>
<dbReference type="PANTHER" id="PTHR21686">
    <property type="entry name" value="DEOXYNUCLEOTIDYLTRANSFERASE TERMINAL-INTERACTING PROTEIN 2"/>
    <property type="match status" value="1"/>
</dbReference>
<organism evidence="5 6">
    <name type="scientific">Coemansia javaensis</name>
    <dbReference type="NCBI Taxonomy" id="2761396"/>
    <lineage>
        <taxon>Eukaryota</taxon>
        <taxon>Fungi</taxon>
        <taxon>Fungi incertae sedis</taxon>
        <taxon>Zoopagomycota</taxon>
        <taxon>Kickxellomycotina</taxon>
        <taxon>Kickxellomycetes</taxon>
        <taxon>Kickxellales</taxon>
        <taxon>Kickxellaceae</taxon>
        <taxon>Coemansia</taxon>
    </lineage>
</organism>
<dbReference type="GO" id="GO:0006396">
    <property type="term" value="P:RNA processing"/>
    <property type="evidence" value="ECO:0007669"/>
    <property type="project" value="TreeGrafter"/>
</dbReference>
<dbReference type="PANTHER" id="PTHR21686:SF12">
    <property type="entry name" value="DEOXYNUCLEOTIDYLTRANSFERASE TERMINAL-INTERACTING PROTEIN 2"/>
    <property type="match status" value="1"/>
</dbReference>
<feature type="domain" description="Fcf2 pre-rRNA processing C-terminal" evidence="4">
    <location>
        <begin position="114"/>
        <end position="208"/>
    </location>
</feature>
<feature type="region of interest" description="Disordered" evidence="3">
    <location>
        <begin position="216"/>
        <end position="243"/>
    </location>
</feature>
<evidence type="ECO:0000256" key="2">
    <source>
        <dbReference type="ARBA" id="ARBA00023242"/>
    </source>
</evidence>
<feature type="compositionally biased region" description="Basic and acidic residues" evidence="3">
    <location>
        <begin position="95"/>
        <end position="104"/>
    </location>
</feature>
<dbReference type="OrthoDB" id="427886at2759"/>
<evidence type="ECO:0000256" key="3">
    <source>
        <dbReference type="SAM" id="MobiDB-lite"/>
    </source>
</evidence>
<feature type="compositionally biased region" description="Basic residues" evidence="3">
    <location>
        <begin position="224"/>
        <end position="243"/>
    </location>
</feature>
<comment type="caution">
    <text evidence="5">The sequence shown here is derived from an EMBL/GenBank/DDBJ whole genome shotgun (WGS) entry which is preliminary data.</text>
</comment>
<proteinExistence type="predicted"/>
<protein>
    <submittedName>
        <fullName evidence="5">Rrna-processing protein fcf2</fullName>
    </submittedName>
</protein>
<dbReference type="GO" id="GO:0003723">
    <property type="term" value="F:RNA binding"/>
    <property type="evidence" value="ECO:0007669"/>
    <property type="project" value="TreeGrafter"/>
</dbReference>
<evidence type="ECO:0000259" key="4">
    <source>
        <dbReference type="Pfam" id="PF08698"/>
    </source>
</evidence>
<dbReference type="Proteomes" id="UP001140217">
    <property type="component" value="Unassembled WGS sequence"/>
</dbReference>
<gene>
    <name evidence="5" type="primary">fcf2</name>
    <name evidence="5" type="ORF">H4R18_000501</name>
</gene>
<keyword evidence="2" id="KW-0539">Nucleus</keyword>
<comment type="subcellular location">
    <subcellularLocation>
        <location evidence="1">Nucleus</location>
        <location evidence="1">Nucleolus</location>
    </subcellularLocation>
</comment>
<evidence type="ECO:0000313" key="6">
    <source>
        <dbReference type="Proteomes" id="UP001140217"/>
    </source>
</evidence>
<dbReference type="InterPro" id="IPR039883">
    <property type="entry name" value="Fcf2/DNTTIP2"/>
</dbReference>
<dbReference type="InterPro" id="IPR014810">
    <property type="entry name" value="Fcf2_C"/>
</dbReference>
<dbReference type="Pfam" id="PF08698">
    <property type="entry name" value="Fcf2"/>
    <property type="match status" value="1"/>
</dbReference>
<keyword evidence="6" id="KW-1185">Reference proteome</keyword>
<accession>A0A9W8HMM5</accession>
<name>A0A9W8HMM5_9FUNG</name>
<dbReference type="AlphaFoldDB" id="A0A9W8HMM5"/>
<reference evidence="5" key="1">
    <citation type="submission" date="2022-07" db="EMBL/GenBank/DDBJ databases">
        <title>Phylogenomic reconstructions and comparative analyses of Kickxellomycotina fungi.</title>
        <authorList>
            <person name="Reynolds N.K."/>
            <person name="Stajich J.E."/>
            <person name="Barry K."/>
            <person name="Grigoriev I.V."/>
            <person name="Crous P."/>
            <person name="Smith M.E."/>
        </authorList>
    </citation>
    <scope>NUCLEOTIDE SEQUENCE</scope>
    <source>
        <strain evidence="5">NBRC 105414</strain>
    </source>
</reference>